<proteinExistence type="predicted"/>
<feature type="compositionally biased region" description="Polar residues" evidence="2">
    <location>
        <begin position="482"/>
        <end position="497"/>
    </location>
</feature>
<dbReference type="PROSITE" id="PS50054">
    <property type="entry name" value="TYR_PHOSPHATASE_DUAL"/>
    <property type="match status" value="1"/>
</dbReference>
<keyword evidence="6" id="KW-1185">Reference proteome</keyword>
<dbReference type="Pfam" id="PF22784">
    <property type="entry name" value="PTP-SAK"/>
    <property type="match status" value="1"/>
</dbReference>
<dbReference type="InterPro" id="IPR050561">
    <property type="entry name" value="PTP"/>
</dbReference>
<gene>
    <name evidence="5" type="ORF">M9Y10_041817</name>
</gene>
<feature type="domain" description="Tyrosine-protein phosphatase" evidence="3">
    <location>
        <begin position="176"/>
        <end position="338"/>
    </location>
</feature>
<dbReference type="Pfam" id="PF14671">
    <property type="entry name" value="DSPn"/>
    <property type="match status" value="1"/>
</dbReference>
<evidence type="ECO:0000256" key="1">
    <source>
        <dbReference type="ARBA" id="ARBA00022801"/>
    </source>
</evidence>
<dbReference type="Gene3D" id="3.90.190.10">
    <property type="entry name" value="Protein tyrosine phosphatase superfamily"/>
    <property type="match status" value="2"/>
</dbReference>
<sequence>MRISCAHLNIPIIKDRLLFSILKSNPRSSSSTFYFTVENESDFQYQPFFEDFGPPSLPQLYKFVKYVESLLQERKEKILHFYSSTSPAAKSNLSVYISFFRMIHFKYTAKEAFKPLENIAGQLRSFRDASNSKSLFDLTVLDVLKGVQKAIENKWFDFSKFDLEKWIFLQKLENGNMTWIIPGKLLAFSSPYSFDALPGCPDVKVATVQTVIPIFQQEDMKINHIIRLNKKFYDENEFIEAGFKHTDLYFPDGTIPSEAIINKFFDILDEEDSIVAVHCKAGLGRAGTLCGCYLKREYEFTGKEAIGYLRVCRPGSVIGSQQQFLMRYFNPDEGYASANNSSNPTTFQMRPQVVNMNNTTGSGTKTTNFVFSRNYSNTGNYKNISLNSNNGFSQGSNIPPEYDPPVKRMFTNPSKGFKLDSVNVADYYCNNPKYVDFIGAMPPPIQPANQNVKINVQPPSQPMSARSVRQRNGNYMMSENYSNNHNNSARRGYTSTPRQPPPTKLWTQPKERLPPVITMPLNSLHQQHRKYNHGKPA</sequence>
<dbReference type="EMBL" id="JAPFFF010000007">
    <property type="protein sequence ID" value="KAK8886354.1"/>
    <property type="molecule type" value="Genomic_DNA"/>
</dbReference>
<dbReference type="PROSITE" id="PS50056">
    <property type="entry name" value="TYR_PHOSPHATASE_2"/>
    <property type="match status" value="1"/>
</dbReference>
<feature type="domain" description="Tyrosine specific protein phosphatases" evidence="4">
    <location>
        <begin position="262"/>
        <end position="324"/>
    </location>
</feature>
<dbReference type="Proteomes" id="UP001470230">
    <property type="component" value="Unassembled WGS sequence"/>
</dbReference>
<dbReference type="InterPro" id="IPR029021">
    <property type="entry name" value="Prot-tyrosine_phosphatase-like"/>
</dbReference>
<dbReference type="InterPro" id="IPR000387">
    <property type="entry name" value="Tyr_Pase_dom"/>
</dbReference>
<accession>A0ABR2K5K4</accession>
<name>A0ABR2K5K4_9EUKA</name>
<feature type="region of interest" description="Disordered" evidence="2">
    <location>
        <begin position="482"/>
        <end position="512"/>
    </location>
</feature>
<comment type="caution">
    <text evidence="5">The sequence shown here is derived from an EMBL/GenBank/DDBJ whole genome shotgun (WGS) entry which is preliminary data.</text>
</comment>
<dbReference type="CDD" id="cd17657">
    <property type="entry name" value="CDC14_N"/>
    <property type="match status" value="1"/>
</dbReference>
<dbReference type="InterPro" id="IPR057023">
    <property type="entry name" value="PTP-SAK"/>
</dbReference>
<evidence type="ECO:0000256" key="2">
    <source>
        <dbReference type="SAM" id="MobiDB-lite"/>
    </source>
</evidence>
<organism evidence="5 6">
    <name type="scientific">Tritrichomonas musculus</name>
    <dbReference type="NCBI Taxonomy" id="1915356"/>
    <lineage>
        <taxon>Eukaryota</taxon>
        <taxon>Metamonada</taxon>
        <taxon>Parabasalia</taxon>
        <taxon>Tritrichomonadida</taxon>
        <taxon>Tritrichomonadidae</taxon>
        <taxon>Tritrichomonas</taxon>
    </lineage>
</organism>
<keyword evidence="1" id="KW-0378">Hydrolase</keyword>
<dbReference type="InterPro" id="IPR020422">
    <property type="entry name" value="TYR_PHOSPHATASE_DUAL_dom"/>
</dbReference>
<dbReference type="SUPFAM" id="SSF52799">
    <property type="entry name" value="(Phosphotyrosine protein) phosphatases II"/>
    <property type="match status" value="2"/>
</dbReference>
<evidence type="ECO:0000313" key="6">
    <source>
        <dbReference type="Proteomes" id="UP001470230"/>
    </source>
</evidence>
<evidence type="ECO:0000259" key="4">
    <source>
        <dbReference type="PROSITE" id="PS50056"/>
    </source>
</evidence>
<reference evidence="5 6" key="1">
    <citation type="submission" date="2024-04" db="EMBL/GenBank/DDBJ databases">
        <title>Tritrichomonas musculus Genome.</title>
        <authorList>
            <person name="Alves-Ferreira E."/>
            <person name="Grigg M."/>
            <person name="Lorenzi H."/>
            <person name="Galac M."/>
        </authorList>
    </citation>
    <scope>NUCLEOTIDE SEQUENCE [LARGE SCALE GENOMIC DNA]</scope>
    <source>
        <strain evidence="5 6">EAF2021</strain>
    </source>
</reference>
<protein>
    <submittedName>
        <fullName evidence="5">Dual specificity protein phosphatase cdc14a</fullName>
    </submittedName>
</protein>
<evidence type="ECO:0000259" key="3">
    <source>
        <dbReference type="PROSITE" id="PS50054"/>
    </source>
</evidence>
<dbReference type="PANTHER" id="PTHR23339">
    <property type="entry name" value="TYROSINE SPECIFIC PROTEIN PHOSPHATASE AND DUAL SPECIFICITY PROTEIN PHOSPHATASE"/>
    <property type="match status" value="1"/>
</dbReference>
<dbReference type="InterPro" id="IPR029260">
    <property type="entry name" value="DSPn"/>
</dbReference>
<evidence type="ECO:0000313" key="5">
    <source>
        <dbReference type="EMBL" id="KAK8886354.1"/>
    </source>
</evidence>